<organism evidence="2">
    <name type="scientific">Caldilineaceae bacterium SB0664_bin_27</name>
    <dbReference type="NCBI Taxonomy" id="2605260"/>
    <lineage>
        <taxon>Bacteria</taxon>
        <taxon>Bacillati</taxon>
        <taxon>Chloroflexota</taxon>
        <taxon>Caldilineae</taxon>
        <taxon>Caldilineales</taxon>
        <taxon>Caldilineaceae</taxon>
    </lineage>
</organism>
<dbReference type="Gene3D" id="3.90.1570.10">
    <property type="entry name" value="tt1808, chain A"/>
    <property type="match status" value="1"/>
</dbReference>
<dbReference type="EMBL" id="VXRG01000039">
    <property type="protein sequence ID" value="MXY92660.1"/>
    <property type="molecule type" value="Genomic_DNA"/>
</dbReference>
<keyword evidence="2" id="KW-0378">Hydrolase</keyword>
<evidence type="ECO:0000259" key="1">
    <source>
        <dbReference type="Pfam" id="PF05685"/>
    </source>
</evidence>
<dbReference type="AlphaFoldDB" id="A0A6B0YNX7"/>
<dbReference type="InterPro" id="IPR012296">
    <property type="entry name" value="Nuclease_put_TT1808"/>
</dbReference>
<dbReference type="Pfam" id="PF05685">
    <property type="entry name" value="Uma2"/>
    <property type="match status" value="1"/>
</dbReference>
<dbReference type="SUPFAM" id="SSF52980">
    <property type="entry name" value="Restriction endonuclease-like"/>
    <property type="match status" value="1"/>
</dbReference>
<comment type="caution">
    <text evidence="2">The sequence shown here is derived from an EMBL/GenBank/DDBJ whole genome shotgun (WGS) entry which is preliminary data.</text>
</comment>
<protein>
    <submittedName>
        <fullName evidence="2">Uma2 family endonuclease</fullName>
    </submittedName>
</protein>
<reference evidence="2" key="1">
    <citation type="submission" date="2019-09" db="EMBL/GenBank/DDBJ databases">
        <title>Characterisation of the sponge microbiome using genome-centric metagenomics.</title>
        <authorList>
            <person name="Engelberts J.P."/>
            <person name="Robbins S.J."/>
            <person name="De Goeij J.M."/>
            <person name="Aranda M."/>
            <person name="Bell S.C."/>
            <person name="Webster N.S."/>
        </authorList>
    </citation>
    <scope>NUCLEOTIDE SEQUENCE</scope>
    <source>
        <strain evidence="2">SB0664_bin_27</strain>
    </source>
</reference>
<dbReference type="PANTHER" id="PTHR34107:SF2">
    <property type="entry name" value="SLL0888 PROTEIN"/>
    <property type="match status" value="1"/>
</dbReference>
<name>A0A6B0YNX7_9CHLR</name>
<proteinExistence type="predicted"/>
<sequence length="208" mass="24149">MDRRQRNHTQMRRPETEAPVWRIATIFPNQGEWSEQEYLALETNRRVEFDNGFVEVHDAPTDRHQGIMMFLCFALSSIARQIGGAVRPGGLLLRLWEQKYRQPDVVFLLDRNNVLRQENFWDGADLAIEIVSRGLEDRERDLVTKRFEYERVGIQEYWIVDPEQETVTVLSLSGYVYSEGDLFGRGDIVKSPLLPELALPVAEILDAN</sequence>
<dbReference type="InterPro" id="IPR008538">
    <property type="entry name" value="Uma2"/>
</dbReference>
<feature type="domain" description="Putative restriction endonuclease" evidence="1">
    <location>
        <begin position="36"/>
        <end position="202"/>
    </location>
</feature>
<gene>
    <name evidence="2" type="ORF">F4Y42_04335</name>
</gene>
<keyword evidence="2" id="KW-0540">Nuclease</keyword>
<dbReference type="GO" id="GO:0004519">
    <property type="term" value="F:endonuclease activity"/>
    <property type="evidence" value="ECO:0007669"/>
    <property type="project" value="UniProtKB-KW"/>
</dbReference>
<keyword evidence="2" id="KW-0255">Endonuclease</keyword>
<accession>A0A6B0YNX7</accession>
<dbReference type="InterPro" id="IPR011335">
    <property type="entry name" value="Restrct_endonuc-II-like"/>
</dbReference>
<evidence type="ECO:0000313" key="2">
    <source>
        <dbReference type="EMBL" id="MXY92660.1"/>
    </source>
</evidence>
<dbReference type="PANTHER" id="PTHR34107">
    <property type="entry name" value="SLL0198 PROTEIN-RELATED"/>
    <property type="match status" value="1"/>
</dbReference>
<dbReference type="CDD" id="cd06260">
    <property type="entry name" value="DUF820-like"/>
    <property type="match status" value="1"/>
</dbReference>